<evidence type="ECO:0000313" key="2">
    <source>
        <dbReference type="Proteomes" id="UP000253729"/>
    </source>
</evidence>
<protein>
    <submittedName>
        <fullName evidence="1">Uncharacterized protein</fullName>
    </submittedName>
</protein>
<dbReference type="RefSeq" id="XP_026619802.1">
    <property type="nucleotide sequence ID" value="XM_026768390.1"/>
</dbReference>
<gene>
    <name evidence="1" type="ORF">BDQ94DRAFT_154982</name>
</gene>
<dbReference type="AlphaFoldDB" id="A0A3F3PIK3"/>
<dbReference type="EMBL" id="KZ852117">
    <property type="protein sequence ID" value="RDH26780.1"/>
    <property type="molecule type" value="Genomic_DNA"/>
</dbReference>
<dbReference type="GeneID" id="38136746"/>
<evidence type="ECO:0000313" key="1">
    <source>
        <dbReference type="EMBL" id="RDH26780.1"/>
    </source>
</evidence>
<reference evidence="1 2" key="1">
    <citation type="submission" date="2018-07" db="EMBL/GenBank/DDBJ databases">
        <title>The genomes of Aspergillus section Nigri reveals drivers in fungal speciation.</title>
        <authorList>
            <consortium name="DOE Joint Genome Institute"/>
            <person name="Vesth T.C."/>
            <person name="Nybo J."/>
            <person name="Theobald S."/>
            <person name="Brandl J."/>
            <person name="Frisvad J.C."/>
            <person name="Nielsen K.F."/>
            <person name="Lyhne E.K."/>
            <person name="Kogle M.E."/>
            <person name="Kuo A."/>
            <person name="Riley R."/>
            <person name="Clum A."/>
            <person name="Nolan M."/>
            <person name="Lipzen A."/>
            <person name="Salamov A."/>
            <person name="Henrissat B."/>
            <person name="Wiebenga A."/>
            <person name="De vries R.P."/>
            <person name="Grigoriev I.V."/>
            <person name="Mortensen U.H."/>
            <person name="Andersen M.R."/>
            <person name="Baker S.E."/>
        </authorList>
    </citation>
    <scope>NUCLEOTIDE SEQUENCE [LARGE SCALE GENOMIC DNA]</scope>
    <source>
        <strain evidence="1 2">CBS 139.54b</strain>
    </source>
</reference>
<keyword evidence="2" id="KW-1185">Reference proteome</keyword>
<name>A0A3F3PIK3_9EURO</name>
<dbReference type="Proteomes" id="UP000253729">
    <property type="component" value="Unassembled WGS sequence"/>
</dbReference>
<organism evidence="1 2">
    <name type="scientific">Aspergillus welwitschiae</name>
    <dbReference type="NCBI Taxonomy" id="1341132"/>
    <lineage>
        <taxon>Eukaryota</taxon>
        <taxon>Fungi</taxon>
        <taxon>Dikarya</taxon>
        <taxon>Ascomycota</taxon>
        <taxon>Pezizomycotina</taxon>
        <taxon>Eurotiomycetes</taxon>
        <taxon>Eurotiomycetidae</taxon>
        <taxon>Eurotiales</taxon>
        <taxon>Aspergillaceae</taxon>
        <taxon>Aspergillus</taxon>
        <taxon>Aspergillus subgen. Circumdati</taxon>
    </lineage>
</organism>
<sequence length="51" mass="5796">MSKRECSASAQVGMKALRFMPTLYKDPKLLLWSIPITMCARSPRHCLVTDI</sequence>
<accession>A0A3F3PIK3</accession>
<proteinExistence type="predicted"/>